<evidence type="ECO:0000313" key="1">
    <source>
        <dbReference type="EMBL" id="MFC4735822.1"/>
    </source>
</evidence>
<dbReference type="SUPFAM" id="SSF51556">
    <property type="entry name" value="Metallo-dependent hydrolases"/>
    <property type="match status" value="1"/>
</dbReference>
<dbReference type="PROSITE" id="PS51365">
    <property type="entry name" value="RENAL_DIPEPTIDASE_2"/>
    <property type="match status" value="1"/>
</dbReference>
<dbReference type="RefSeq" id="WP_377908461.1">
    <property type="nucleotide sequence ID" value="NZ_JBHSGK010000003.1"/>
</dbReference>
<gene>
    <name evidence="1" type="ORF">ACFO4L_04405</name>
</gene>
<keyword evidence="2" id="KW-1185">Reference proteome</keyword>
<dbReference type="PANTHER" id="PTHR10443:SF12">
    <property type="entry name" value="DIPEPTIDASE"/>
    <property type="match status" value="1"/>
</dbReference>
<dbReference type="InterPro" id="IPR008257">
    <property type="entry name" value="Pept_M19"/>
</dbReference>
<evidence type="ECO:0000313" key="2">
    <source>
        <dbReference type="Proteomes" id="UP001595896"/>
    </source>
</evidence>
<dbReference type="Pfam" id="PF01244">
    <property type="entry name" value="Peptidase_M19"/>
    <property type="match status" value="1"/>
</dbReference>
<proteinExistence type="predicted"/>
<organism evidence="1 2">
    <name type="scientific">Bacillus daqingensis</name>
    <dbReference type="NCBI Taxonomy" id="872396"/>
    <lineage>
        <taxon>Bacteria</taxon>
        <taxon>Bacillati</taxon>
        <taxon>Bacillota</taxon>
        <taxon>Bacilli</taxon>
        <taxon>Bacillales</taxon>
        <taxon>Bacillaceae</taxon>
        <taxon>Bacillus</taxon>
    </lineage>
</organism>
<accession>A0ABV9NR13</accession>
<dbReference type="InterPro" id="IPR032466">
    <property type="entry name" value="Metal_Hydrolase"/>
</dbReference>
<protein>
    <submittedName>
        <fullName evidence="1">Dipeptidase</fullName>
    </submittedName>
</protein>
<sequence length="304" mass="33317">MIPVIDLHCDALLQLHTMQPPSFESSQLAASGPSLISGGTKMQLFAIFIEPETHSETKFIHALEQAELFHSCVSQYPGMRAVQRWEDVHKLQKGETGALLTLEGVDAIGGDIGKLRTLIQLGLRSCGLTWNDANLAADGVGEPRGGGLTLFGQEIVSLLNEHKLWTDVSHLSKRGFFDVMRDAELPVATHSNADAVHAHPRNLDDEQLKALFERKGLCGVVYSPEFIGGGKEKLLKHVDHMLEIGGAECLALGSDFDGLTEYPVGLENASCQQLMAKLLEREFGKETAENICWRNAEAYMLRSV</sequence>
<reference evidence="2" key="1">
    <citation type="journal article" date="2019" name="Int. J. Syst. Evol. Microbiol.">
        <title>The Global Catalogue of Microorganisms (GCM) 10K type strain sequencing project: providing services to taxonomists for standard genome sequencing and annotation.</title>
        <authorList>
            <consortium name="The Broad Institute Genomics Platform"/>
            <consortium name="The Broad Institute Genome Sequencing Center for Infectious Disease"/>
            <person name="Wu L."/>
            <person name="Ma J."/>
        </authorList>
    </citation>
    <scope>NUCLEOTIDE SEQUENCE [LARGE SCALE GENOMIC DNA]</scope>
    <source>
        <strain evidence="2">JCM 12165</strain>
    </source>
</reference>
<name>A0ABV9NR13_9BACI</name>
<dbReference type="Proteomes" id="UP001595896">
    <property type="component" value="Unassembled WGS sequence"/>
</dbReference>
<dbReference type="EMBL" id="JBHSGK010000003">
    <property type="protein sequence ID" value="MFC4735822.1"/>
    <property type="molecule type" value="Genomic_DNA"/>
</dbReference>
<comment type="caution">
    <text evidence="1">The sequence shown here is derived from an EMBL/GenBank/DDBJ whole genome shotgun (WGS) entry which is preliminary data.</text>
</comment>
<dbReference type="PANTHER" id="PTHR10443">
    <property type="entry name" value="MICROSOMAL DIPEPTIDASE"/>
    <property type="match status" value="1"/>
</dbReference>
<dbReference type="CDD" id="cd01301">
    <property type="entry name" value="rDP_like"/>
    <property type="match status" value="1"/>
</dbReference>
<dbReference type="Gene3D" id="3.20.20.140">
    <property type="entry name" value="Metal-dependent hydrolases"/>
    <property type="match status" value="1"/>
</dbReference>